<reference evidence="2 3" key="1">
    <citation type="journal article" date="2016" name="Front. Microbiol.">
        <title>Fuerstia marisgermanicae gen. nov., sp. nov., an Unusual Member of the Phylum Planctomycetes from the German Wadden Sea.</title>
        <authorList>
            <person name="Kohn T."/>
            <person name="Heuer A."/>
            <person name="Jogler M."/>
            <person name="Vollmers J."/>
            <person name="Boedeker C."/>
            <person name="Bunk B."/>
            <person name="Rast P."/>
            <person name="Borchert D."/>
            <person name="Glockner I."/>
            <person name="Freese H.M."/>
            <person name="Klenk H.P."/>
            <person name="Overmann J."/>
            <person name="Kaster A.K."/>
            <person name="Rohde M."/>
            <person name="Wiegand S."/>
            <person name="Jogler C."/>
        </authorList>
    </citation>
    <scope>NUCLEOTIDE SEQUENCE [LARGE SCALE GENOMIC DNA]</scope>
    <source>
        <strain evidence="2 3">NH11</strain>
    </source>
</reference>
<feature type="transmembrane region" description="Helical" evidence="1">
    <location>
        <begin position="7"/>
        <end position="31"/>
    </location>
</feature>
<evidence type="ECO:0000313" key="2">
    <source>
        <dbReference type="EMBL" id="APZ96013.1"/>
    </source>
</evidence>
<keyword evidence="3" id="KW-1185">Reference proteome</keyword>
<dbReference type="STRING" id="1891926.Fuma_05676"/>
<feature type="transmembrane region" description="Helical" evidence="1">
    <location>
        <begin position="123"/>
        <end position="141"/>
    </location>
</feature>
<sequence>MPEKLTLLIHVFATVFMVGLIWFVQIVHYPLFSKIGADQFTAYEKLHQQMTTWVVGPAMLIELVTGVILVKYPPAESTTLTWIGLGLIVLIWISTAALSVPAHNLLAIEYTDTAYHKLVATNWIRTIAWSGRGILVLTLVCRTME</sequence>
<name>A0A1P8WPN3_9PLAN</name>
<keyword evidence="1" id="KW-1133">Transmembrane helix</keyword>
<dbReference type="AlphaFoldDB" id="A0A1P8WPN3"/>
<dbReference type="RefSeq" id="WP_077027094.1">
    <property type="nucleotide sequence ID" value="NZ_CP017641.1"/>
</dbReference>
<keyword evidence="1" id="KW-0812">Transmembrane</keyword>
<keyword evidence="1" id="KW-0472">Membrane</keyword>
<dbReference type="Proteomes" id="UP000187735">
    <property type="component" value="Chromosome"/>
</dbReference>
<dbReference type="EMBL" id="CP017641">
    <property type="protein sequence ID" value="APZ96013.1"/>
    <property type="molecule type" value="Genomic_DNA"/>
</dbReference>
<proteinExistence type="predicted"/>
<protein>
    <recommendedName>
        <fullName evidence="4">DUF4149 domain-containing protein</fullName>
    </recommendedName>
</protein>
<evidence type="ECO:0000313" key="3">
    <source>
        <dbReference type="Proteomes" id="UP000187735"/>
    </source>
</evidence>
<feature type="transmembrane region" description="Helical" evidence="1">
    <location>
        <begin position="82"/>
        <end position="103"/>
    </location>
</feature>
<dbReference type="KEGG" id="fmr:Fuma_05676"/>
<accession>A0A1P8WPN3</accession>
<feature type="transmembrane region" description="Helical" evidence="1">
    <location>
        <begin position="51"/>
        <end position="70"/>
    </location>
</feature>
<evidence type="ECO:0000256" key="1">
    <source>
        <dbReference type="SAM" id="Phobius"/>
    </source>
</evidence>
<organism evidence="2 3">
    <name type="scientific">Fuerstiella marisgermanici</name>
    <dbReference type="NCBI Taxonomy" id="1891926"/>
    <lineage>
        <taxon>Bacteria</taxon>
        <taxon>Pseudomonadati</taxon>
        <taxon>Planctomycetota</taxon>
        <taxon>Planctomycetia</taxon>
        <taxon>Planctomycetales</taxon>
        <taxon>Planctomycetaceae</taxon>
        <taxon>Fuerstiella</taxon>
    </lineage>
</organism>
<dbReference type="OrthoDB" id="27509at2"/>
<gene>
    <name evidence="2" type="ORF">Fuma_05676</name>
</gene>
<evidence type="ECO:0008006" key="4">
    <source>
        <dbReference type="Google" id="ProtNLM"/>
    </source>
</evidence>